<feature type="chain" id="PRO_5043959439" evidence="7">
    <location>
        <begin position="26"/>
        <end position="351"/>
    </location>
</feature>
<dbReference type="Pfam" id="PF17676">
    <property type="entry name" value="Peptidase_S66C"/>
    <property type="match status" value="1"/>
</dbReference>
<keyword evidence="7" id="KW-0732">Signal</keyword>
<dbReference type="AlphaFoldDB" id="A0AAW9S6V6"/>
<dbReference type="Pfam" id="PF02016">
    <property type="entry name" value="Peptidase_S66"/>
    <property type="match status" value="1"/>
</dbReference>
<proteinExistence type="inferred from homology"/>
<dbReference type="InterPro" id="IPR006311">
    <property type="entry name" value="TAT_signal"/>
</dbReference>
<keyword evidence="2" id="KW-0121">Carboxypeptidase</keyword>
<evidence type="ECO:0000256" key="6">
    <source>
        <dbReference type="PIRSR" id="PIRSR028757-1"/>
    </source>
</evidence>
<dbReference type="RefSeq" id="WP_346820901.1">
    <property type="nucleotide sequence ID" value="NZ_JBDKWZ010000004.1"/>
</dbReference>
<comment type="caution">
    <text evidence="10">The sequence shown here is derived from an EMBL/GenBank/DDBJ whole genome shotgun (WGS) entry which is preliminary data.</text>
</comment>
<evidence type="ECO:0000259" key="8">
    <source>
        <dbReference type="Pfam" id="PF02016"/>
    </source>
</evidence>
<dbReference type="Proteomes" id="UP001403385">
    <property type="component" value="Unassembled WGS sequence"/>
</dbReference>
<dbReference type="PIRSF" id="PIRSF028757">
    <property type="entry name" value="LD-carboxypeptidase"/>
    <property type="match status" value="1"/>
</dbReference>
<dbReference type="EMBL" id="JBDKWZ010000004">
    <property type="protein sequence ID" value="MEN7548119.1"/>
    <property type="molecule type" value="Genomic_DNA"/>
</dbReference>
<dbReference type="SUPFAM" id="SSF141986">
    <property type="entry name" value="LD-carboxypeptidase A C-terminal domain-like"/>
    <property type="match status" value="1"/>
</dbReference>
<evidence type="ECO:0000313" key="11">
    <source>
        <dbReference type="Proteomes" id="UP001403385"/>
    </source>
</evidence>
<dbReference type="InterPro" id="IPR003507">
    <property type="entry name" value="S66_fam"/>
</dbReference>
<evidence type="ECO:0000259" key="9">
    <source>
        <dbReference type="Pfam" id="PF17676"/>
    </source>
</evidence>
<evidence type="ECO:0000256" key="5">
    <source>
        <dbReference type="ARBA" id="ARBA00022825"/>
    </source>
</evidence>
<evidence type="ECO:0000256" key="1">
    <source>
        <dbReference type="ARBA" id="ARBA00010233"/>
    </source>
</evidence>
<evidence type="ECO:0000256" key="2">
    <source>
        <dbReference type="ARBA" id="ARBA00022645"/>
    </source>
</evidence>
<evidence type="ECO:0000256" key="4">
    <source>
        <dbReference type="ARBA" id="ARBA00022801"/>
    </source>
</evidence>
<dbReference type="InterPro" id="IPR040921">
    <property type="entry name" value="Peptidase_S66C"/>
</dbReference>
<dbReference type="PANTHER" id="PTHR30237:SF2">
    <property type="entry name" value="MUREIN TETRAPEPTIDE CARBOXYPEPTIDASE"/>
    <property type="match status" value="1"/>
</dbReference>
<keyword evidence="3" id="KW-0645">Protease</keyword>
<protein>
    <submittedName>
        <fullName evidence="10">LD-carboxypeptidase</fullName>
    </submittedName>
</protein>
<evidence type="ECO:0000256" key="3">
    <source>
        <dbReference type="ARBA" id="ARBA00022670"/>
    </source>
</evidence>
<dbReference type="InterPro" id="IPR040449">
    <property type="entry name" value="Peptidase_S66_N"/>
</dbReference>
<feature type="domain" description="LD-carboxypeptidase C-terminal" evidence="9">
    <location>
        <begin position="220"/>
        <end position="336"/>
    </location>
</feature>
<keyword evidence="4" id="KW-0378">Hydrolase</keyword>
<gene>
    <name evidence="10" type="ORF">AAG747_09365</name>
</gene>
<name>A0AAW9S6V6_9BACT</name>
<feature type="active site" description="Charge relay system" evidence="6">
    <location>
        <position position="321"/>
    </location>
</feature>
<comment type="similarity">
    <text evidence="1">Belongs to the peptidase S66 family.</text>
</comment>
<keyword evidence="11" id="KW-1185">Reference proteome</keyword>
<dbReference type="InterPro" id="IPR027461">
    <property type="entry name" value="Carboxypeptidase_A_C_sf"/>
</dbReference>
<accession>A0AAW9S6V6</accession>
<dbReference type="GO" id="GO:0004180">
    <property type="term" value="F:carboxypeptidase activity"/>
    <property type="evidence" value="ECO:0007669"/>
    <property type="project" value="UniProtKB-KW"/>
</dbReference>
<dbReference type="GO" id="GO:0006508">
    <property type="term" value="P:proteolysis"/>
    <property type="evidence" value="ECO:0007669"/>
    <property type="project" value="UniProtKB-KW"/>
</dbReference>
<feature type="active site" description="Nucleophile" evidence="6">
    <location>
        <position position="147"/>
    </location>
</feature>
<dbReference type="SUPFAM" id="SSF52317">
    <property type="entry name" value="Class I glutamine amidotransferase-like"/>
    <property type="match status" value="1"/>
</dbReference>
<sequence>MTILRRKFLQQLTMAAALAPLGAYATDFPSPSGIQKKPLLPQRLQAGQTIGIVSPSGAVYEKEPYQVAIEALQAMGFQVKLSTSAQGRYGHLAGTDTERAEEINSMFADPDIHGIICLRGGSGAARILDKLDYKTIAKNPKVFVGYSDITALLLAIYTKTGLITFHGPVATSSWNAFSYGYFKRLLMDGETVCLKNPEKKEGELVQTENRIRTIHTGEATGILAGGNLAVLSDLIGTGYLPDWKGKILFLEDIGEEIYRMDRMFSHLKLAGILSELKGFVFGKCTRCSPGKGYGSLTLEEVIDDHIKPLNIPAFSGAMIGHISEKFTIPVGIEARINADKGTIELLQAAVQ</sequence>
<dbReference type="InterPro" id="IPR029062">
    <property type="entry name" value="Class_I_gatase-like"/>
</dbReference>
<reference evidence="10 11" key="1">
    <citation type="submission" date="2024-04" db="EMBL/GenBank/DDBJ databases">
        <title>Novel genus in family Flammeovirgaceae.</title>
        <authorList>
            <person name="Nguyen T.H."/>
            <person name="Vuong T.Q."/>
            <person name="Le H."/>
            <person name="Kim S.-G."/>
        </authorList>
    </citation>
    <scope>NUCLEOTIDE SEQUENCE [LARGE SCALE GENOMIC DNA]</scope>
    <source>
        <strain evidence="10 11">JCM 23209</strain>
    </source>
</reference>
<dbReference type="Gene3D" id="3.50.30.60">
    <property type="entry name" value="LD-carboxypeptidase A C-terminal domain-like"/>
    <property type="match status" value="1"/>
</dbReference>
<dbReference type="Gene3D" id="3.40.50.10740">
    <property type="entry name" value="Class I glutamine amidotransferase-like"/>
    <property type="match status" value="1"/>
</dbReference>
<dbReference type="PROSITE" id="PS51318">
    <property type="entry name" value="TAT"/>
    <property type="match status" value="1"/>
</dbReference>
<feature type="active site" description="Charge relay system" evidence="6">
    <location>
        <position position="251"/>
    </location>
</feature>
<dbReference type="CDD" id="cd07025">
    <property type="entry name" value="Peptidase_S66"/>
    <property type="match status" value="1"/>
</dbReference>
<feature type="signal peptide" evidence="7">
    <location>
        <begin position="1"/>
        <end position="25"/>
    </location>
</feature>
<dbReference type="PANTHER" id="PTHR30237">
    <property type="entry name" value="MURAMOYLTETRAPEPTIDE CARBOXYPEPTIDASE"/>
    <property type="match status" value="1"/>
</dbReference>
<evidence type="ECO:0000256" key="7">
    <source>
        <dbReference type="SAM" id="SignalP"/>
    </source>
</evidence>
<feature type="domain" description="LD-carboxypeptidase N-terminal" evidence="8">
    <location>
        <begin position="50"/>
        <end position="167"/>
    </location>
</feature>
<dbReference type="InterPro" id="IPR027478">
    <property type="entry name" value="LdcA_N"/>
</dbReference>
<evidence type="ECO:0000313" key="10">
    <source>
        <dbReference type="EMBL" id="MEN7548119.1"/>
    </source>
</evidence>
<keyword evidence="5" id="KW-0720">Serine protease</keyword>
<organism evidence="10 11">
    <name type="scientific">Rapidithrix thailandica</name>
    <dbReference type="NCBI Taxonomy" id="413964"/>
    <lineage>
        <taxon>Bacteria</taxon>
        <taxon>Pseudomonadati</taxon>
        <taxon>Bacteroidota</taxon>
        <taxon>Cytophagia</taxon>
        <taxon>Cytophagales</taxon>
        <taxon>Flammeovirgaceae</taxon>
        <taxon>Rapidithrix</taxon>
    </lineage>
</organism>
<dbReference type="GO" id="GO:0008236">
    <property type="term" value="F:serine-type peptidase activity"/>
    <property type="evidence" value="ECO:0007669"/>
    <property type="project" value="UniProtKB-KW"/>
</dbReference>